<dbReference type="Pfam" id="PF25597">
    <property type="entry name" value="SH3_retrovirus"/>
    <property type="match status" value="1"/>
</dbReference>
<dbReference type="OrthoDB" id="7691805at2759"/>
<dbReference type="GO" id="GO:0005634">
    <property type="term" value="C:nucleus"/>
    <property type="evidence" value="ECO:0007669"/>
    <property type="project" value="UniProtKB-ARBA"/>
</dbReference>
<dbReference type="Proteomes" id="UP000765509">
    <property type="component" value="Unassembled WGS sequence"/>
</dbReference>
<comment type="catalytic activity">
    <reaction evidence="3">
        <text>DNA(n) + a 2'-deoxyribonucleoside 5'-triphosphate = DNA(n+1) + diphosphate</text>
        <dbReference type="Rhea" id="RHEA:22508"/>
        <dbReference type="Rhea" id="RHEA-COMP:17339"/>
        <dbReference type="Rhea" id="RHEA-COMP:17340"/>
        <dbReference type="ChEBI" id="CHEBI:33019"/>
        <dbReference type="ChEBI" id="CHEBI:61560"/>
        <dbReference type="ChEBI" id="CHEBI:173112"/>
        <dbReference type="EC" id="2.7.7.49"/>
    </reaction>
</comment>
<comment type="caution">
    <text evidence="6">The sequence shown here is derived from an EMBL/GenBank/DDBJ whole genome shotgun (WGS) entry which is preliminary data.</text>
</comment>
<reference evidence="6" key="1">
    <citation type="submission" date="2021-03" db="EMBL/GenBank/DDBJ databases">
        <title>Draft genome sequence of rust myrtle Austropuccinia psidii MF-1, a brazilian biotype.</title>
        <authorList>
            <person name="Quecine M.C."/>
            <person name="Pachon D.M.R."/>
            <person name="Bonatelli M.L."/>
            <person name="Correr F.H."/>
            <person name="Franceschini L.M."/>
            <person name="Leite T.F."/>
            <person name="Margarido G.R.A."/>
            <person name="Almeida C.A."/>
            <person name="Ferrarezi J.A."/>
            <person name="Labate C.A."/>
        </authorList>
    </citation>
    <scope>NUCLEOTIDE SEQUENCE</scope>
    <source>
        <strain evidence="6">MF-1</strain>
    </source>
</reference>
<name>A0A9Q3HKE0_9BASI</name>
<gene>
    <name evidence="6" type="ORF">O181_047192</name>
</gene>
<dbReference type="SUPFAM" id="SSF53098">
    <property type="entry name" value="Ribonuclease H-like"/>
    <property type="match status" value="1"/>
</dbReference>
<evidence type="ECO:0000256" key="2">
    <source>
        <dbReference type="ARBA" id="ARBA00022884"/>
    </source>
</evidence>
<evidence type="ECO:0000259" key="5">
    <source>
        <dbReference type="PROSITE" id="PS50994"/>
    </source>
</evidence>
<dbReference type="GO" id="GO:0015074">
    <property type="term" value="P:DNA integration"/>
    <property type="evidence" value="ECO:0007669"/>
    <property type="project" value="InterPro"/>
</dbReference>
<dbReference type="GO" id="GO:0003887">
    <property type="term" value="F:DNA-directed DNA polymerase activity"/>
    <property type="evidence" value="ECO:0007669"/>
    <property type="project" value="UniProtKB-EC"/>
</dbReference>
<dbReference type="PANTHER" id="PTHR42648:SF28">
    <property type="entry name" value="TRANSPOSON-ENCODED PROTEIN WITH RIBONUCLEASE H-LIKE AND RETROVIRUS ZINC FINGER-LIKE DOMAINS"/>
    <property type="match status" value="1"/>
</dbReference>
<comment type="catalytic activity">
    <reaction evidence="4">
        <text>DNA(n) + a 2'-deoxyribonucleoside 5'-triphosphate = DNA(n+1) + diphosphate</text>
        <dbReference type="Rhea" id="RHEA:22508"/>
        <dbReference type="Rhea" id="RHEA-COMP:17339"/>
        <dbReference type="Rhea" id="RHEA-COMP:17340"/>
        <dbReference type="ChEBI" id="CHEBI:33019"/>
        <dbReference type="ChEBI" id="CHEBI:61560"/>
        <dbReference type="ChEBI" id="CHEBI:173112"/>
        <dbReference type="EC" id="2.7.7.7"/>
    </reaction>
</comment>
<accession>A0A9Q3HKE0</accession>
<dbReference type="PROSITE" id="PS50994">
    <property type="entry name" value="INTEGRASE"/>
    <property type="match status" value="1"/>
</dbReference>
<dbReference type="GO" id="GO:0003964">
    <property type="term" value="F:RNA-directed DNA polymerase activity"/>
    <property type="evidence" value="ECO:0007669"/>
    <property type="project" value="UniProtKB-EC"/>
</dbReference>
<keyword evidence="7" id="KW-1185">Reference proteome</keyword>
<proteinExistence type="predicted"/>
<dbReference type="InterPro" id="IPR057670">
    <property type="entry name" value="SH3_retrovirus"/>
</dbReference>
<dbReference type="InterPro" id="IPR001584">
    <property type="entry name" value="Integrase_cat-core"/>
</dbReference>
<keyword evidence="1" id="KW-0815">Transposition</keyword>
<dbReference type="InterPro" id="IPR039537">
    <property type="entry name" value="Retrotran_Ty1/copia-like"/>
</dbReference>
<keyword evidence="2" id="KW-0694">RNA-binding</keyword>
<feature type="domain" description="Integrase catalytic" evidence="5">
    <location>
        <begin position="56"/>
        <end position="222"/>
    </location>
</feature>
<evidence type="ECO:0000313" key="7">
    <source>
        <dbReference type="Proteomes" id="UP000765509"/>
    </source>
</evidence>
<dbReference type="PANTHER" id="PTHR42648">
    <property type="entry name" value="TRANSPOSASE, PUTATIVE-RELATED"/>
    <property type="match status" value="1"/>
</dbReference>
<evidence type="ECO:0000256" key="1">
    <source>
        <dbReference type="ARBA" id="ARBA00022578"/>
    </source>
</evidence>
<protein>
    <recommendedName>
        <fullName evidence="5">Integrase catalytic domain-containing protein</fullName>
    </recommendedName>
</protein>
<evidence type="ECO:0000256" key="3">
    <source>
        <dbReference type="ARBA" id="ARBA00048173"/>
    </source>
</evidence>
<dbReference type="InterPro" id="IPR012337">
    <property type="entry name" value="RNaseH-like_sf"/>
</dbReference>
<dbReference type="InterPro" id="IPR036397">
    <property type="entry name" value="RNaseH_sf"/>
</dbReference>
<dbReference type="EMBL" id="AVOT02019733">
    <property type="protein sequence ID" value="MBW0507477.1"/>
    <property type="molecule type" value="Genomic_DNA"/>
</dbReference>
<evidence type="ECO:0000313" key="6">
    <source>
        <dbReference type="EMBL" id="MBW0507477.1"/>
    </source>
</evidence>
<organism evidence="6 7">
    <name type="scientific">Austropuccinia psidii MF-1</name>
    <dbReference type="NCBI Taxonomy" id="1389203"/>
    <lineage>
        <taxon>Eukaryota</taxon>
        <taxon>Fungi</taxon>
        <taxon>Dikarya</taxon>
        <taxon>Basidiomycota</taxon>
        <taxon>Pucciniomycotina</taxon>
        <taxon>Pucciniomycetes</taxon>
        <taxon>Pucciniales</taxon>
        <taxon>Sphaerophragmiaceae</taxon>
        <taxon>Austropuccinia</taxon>
    </lineage>
</organism>
<dbReference type="AlphaFoldDB" id="A0A9Q3HKE0"/>
<dbReference type="GO" id="GO:0032196">
    <property type="term" value="P:transposition"/>
    <property type="evidence" value="ECO:0007669"/>
    <property type="project" value="UniProtKB-KW"/>
</dbReference>
<sequence length="380" mass="43309">MWHKLFGHCGMQGLWSFLKDRIGTSIGKHLNNTMDNGADCLIAKSKRWNELLSKKRPAEPMDIVASDIMGPFKQANINSGRWALTIRDIGSTYGECHIIVTKADAAAVSQGVIIRWEVKCGRKLKMLHTDGGGEFWSKGMNHWCSMKGITHKQSLPMHYEKSSVSEQYNRSVADMGQTLLCSSGLGNQFWGYAFMWVAYTNKNIPNERTGRLTPAEMLFNKKPQLDRMRIFGEKAYVQIPWEHCQKLDDRAHEGHVVMYLQRAKGWLFYIPRANKTIPSTQATFPGINCLTSILRKGHPFDPQAVKPNEKMGIPFLLNNIWLGSFGKEEIFTKQEQMAAKIAKPSSKIPKGYKEAMNSNKKDEELQNMRRMDLFEAAHHQ</sequence>
<evidence type="ECO:0000256" key="4">
    <source>
        <dbReference type="ARBA" id="ARBA00049244"/>
    </source>
</evidence>
<dbReference type="GO" id="GO:0003723">
    <property type="term" value="F:RNA binding"/>
    <property type="evidence" value="ECO:0007669"/>
    <property type="project" value="UniProtKB-KW"/>
</dbReference>
<dbReference type="Gene3D" id="3.30.420.10">
    <property type="entry name" value="Ribonuclease H-like superfamily/Ribonuclease H"/>
    <property type="match status" value="1"/>
</dbReference>